<evidence type="ECO:0000313" key="3">
    <source>
        <dbReference type="Proteomes" id="UP001600109"/>
    </source>
</evidence>
<proteinExistence type="predicted"/>
<evidence type="ECO:0000256" key="1">
    <source>
        <dbReference type="SAM" id="Phobius"/>
    </source>
</evidence>
<keyword evidence="1" id="KW-0472">Membrane</keyword>
<protein>
    <submittedName>
        <fullName evidence="2">Uncharacterized protein</fullName>
    </submittedName>
</protein>
<evidence type="ECO:0000313" key="2">
    <source>
        <dbReference type="EMBL" id="MFE3867672.1"/>
    </source>
</evidence>
<keyword evidence="3" id="KW-1185">Reference proteome</keyword>
<keyword evidence="1" id="KW-1133">Transmembrane helix</keyword>
<name>A0ABW6HVD2_9FLAO</name>
<keyword evidence="1" id="KW-0812">Transmembrane</keyword>
<reference evidence="2 3" key="1">
    <citation type="submission" date="2024-06" db="EMBL/GenBank/DDBJ databases">
        <title>Flavobacterium spp. isolated from glacier.</title>
        <authorList>
            <person name="Han D."/>
        </authorList>
    </citation>
    <scope>NUCLEOTIDE SEQUENCE [LARGE SCALE GENOMIC DNA]</scope>
    <source>
        <strain evidence="2 3">LS2P90</strain>
    </source>
</reference>
<sequence>MSERWKYQIKTGGGWGIFMTVFMILFEIKQTPFLEQVSKPSFYIRAVAYISVGIFILGYFNWKAKNKRLNQ</sequence>
<gene>
    <name evidence="2" type="ORF">ACFX5E_06230</name>
</gene>
<feature type="transmembrane region" description="Helical" evidence="1">
    <location>
        <begin position="12"/>
        <end position="30"/>
    </location>
</feature>
<organism evidence="2 3">
    <name type="scientific">Flavobacterium xylosi</name>
    <dbReference type="NCBI Taxonomy" id="3230415"/>
    <lineage>
        <taxon>Bacteria</taxon>
        <taxon>Pseudomonadati</taxon>
        <taxon>Bacteroidota</taxon>
        <taxon>Flavobacteriia</taxon>
        <taxon>Flavobacteriales</taxon>
        <taxon>Flavobacteriaceae</taxon>
        <taxon>Flavobacterium</taxon>
    </lineage>
</organism>
<dbReference type="EMBL" id="JBHZPZ010000005">
    <property type="protein sequence ID" value="MFE3867672.1"/>
    <property type="molecule type" value="Genomic_DNA"/>
</dbReference>
<comment type="caution">
    <text evidence="2">The sequence shown here is derived from an EMBL/GenBank/DDBJ whole genome shotgun (WGS) entry which is preliminary data.</text>
</comment>
<dbReference type="RefSeq" id="WP_379854327.1">
    <property type="nucleotide sequence ID" value="NZ_JBHZPZ010000005.1"/>
</dbReference>
<feature type="transmembrane region" description="Helical" evidence="1">
    <location>
        <begin position="42"/>
        <end position="62"/>
    </location>
</feature>
<dbReference type="Proteomes" id="UP001600109">
    <property type="component" value="Unassembled WGS sequence"/>
</dbReference>
<accession>A0ABW6HVD2</accession>